<keyword evidence="2" id="KW-0853">WD repeat</keyword>
<dbReference type="EMBL" id="JABXBU010000002">
    <property type="protein sequence ID" value="KAF8794617.1"/>
    <property type="molecule type" value="Genomic_DNA"/>
</dbReference>
<dbReference type="SMART" id="SM00320">
    <property type="entry name" value="WD40"/>
    <property type="match status" value="5"/>
</dbReference>
<accession>A0A8T0FTZ6</accession>
<dbReference type="Proteomes" id="UP000807504">
    <property type="component" value="Unassembled WGS sequence"/>
</dbReference>
<dbReference type="GO" id="GO:0031514">
    <property type="term" value="C:motile cilium"/>
    <property type="evidence" value="ECO:0007669"/>
    <property type="project" value="TreeGrafter"/>
</dbReference>
<dbReference type="PANTHER" id="PTHR13720">
    <property type="entry name" value="WD-40 REPEAT PROTEIN"/>
    <property type="match status" value="1"/>
</dbReference>
<keyword evidence="7" id="KW-1185">Reference proteome</keyword>
<organism evidence="6 7">
    <name type="scientific">Argiope bruennichi</name>
    <name type="common">Wasp spider</name>
    <name type="synonym">Aranea bruennichi</name>
    <dbReference type="NCBI Taxonomy" id="94029"/>
    <lineage>
        <taxon>Eukaryota</taxon>
        <taxon>Metazoa</taxon>
        <taxon>Ecdysozoa</taxon>
        <taxon>Arthropoda</taxon>
        <taxon>Chelicerata</taxon>
        <taxon>Arachnida</taxon>
        <taxon>Araneae</taxon>
        <taxon>Araneomorphae</taxon>
        <taxon>Entelegynae</taxon>
        <taxon>Araneoidea</taxon>
        <taxon>Araneidae</taxon>
        <taxon>Argiope</taxon>
    </lineage>
</organism>
<dbReference type="Pfam" id="PF00400">
    <property type="entry name" value="WD40"/>
    <property type="match status" value="1"/>
</dbReference>
<dbReference type="SUPFAM" id="SSF50998">
    <property type="entry name" value="Quinoprotein alcohol dehydrogenase-like"/>
    <property type="match status" value="1"/>
</dbReference>
<keyword evidence="3" id="KW-0677">Repeat</keyword>
<dbReference type="InterPro" id="IPR001680">
    <property type="entry name" value="WD40_rpt"/>
</dbReference>
<proteinExistence type="predicted"/>
<dbReference type="PANTHER" id="PTHR13720:SF13">
    <property type="entry name" value="CILIA- AND FLAGELLA-ASSOCIATED PROTEIN 251"/>
    <property type="match status" value="1"/>
</dbReference>
<dbReference type="AlphaFoldDB" id="A0A8T0FTZ6"/>
<evidence type="ECO:0000256" key="4">
    <source>
        <dbReference type="ARBA" id="ARBA00023273"/>
    </source>
</evidence>
<evidence type="ECO:0000256" key="5">
    <source>
        <dbReference type="ARBA" id="ARBA00040994"/>
    </source>
</evidence>
<evidence type="ECO:0000313" key="7">
    <source>
        <dbReference type="Proteomes" id="UP000807504"/>
    </source>
</evidence>
<dbReference type="Gene3D" id="2.130.10.10">
    <property type="entry name" value="YVTN repeat-like/Quinoprotein amine dehydrogenase"/>
    <property type="match status" value="2"/>
</dbReference>
<protein>
    <recommendedName>
        <fullName evidence="5">Cilia- and flagella-associated protein 251</fullName>
    </recommendedName>
</protein>
<evidence type="ECO:0000256" key="1">
    <source>
        <dbReference type="ARBA" id="ARBA00004138"/>
    </source>
</evidence>
<sequence>MNKNIFKHIDLHNENHDTKLNDLQNKDMELFPFKLHWIFGYNTNVPIINTSSATVKGIFFAAGSIGVWYDWIENRQHMFSGHVNDISSVAITKDKTYIATADYGMENSLIIWNARNGNIAFIVSGYFPNEGVAWMCFSEDGNILLTLSGGIPQELSLWKWKLLEMAPYCTYTFKDNDQFQHYTTFHSKDSSHFTSCSKKDVHFFKVDESGIVSSALNLGSLYDEKACKQAGNFTETIFSSLSSLAFTGTTKGKIVLWSCPLYSKDKTVNLNITKLTLDPKQRICLRMMQIFAPHCSITFLATCGDLIVAGTSESKVCFFDENFVLQWSIEIGRGSIVSVSFNFKPRFTFKQAVLKALGKELEKESPLERNDFIVCTSMGYAGYVNISSSEKRDILFGTSYPIRSVTVHPSRAYMYIGDYNGGLQKWDYNTKTLMRKDIFQESDAQIECLSIDNNGTYVACGLLNGKVVIFDAVSFAAKPCFTADIGHRLTTVKFSPDPQHLIVTDEASYVSRYHLHLIVPPEVYQMLGKDKAPPEEPVWYYNGRSHQHRGKIVDCIFNNPSKSGNLYFFTLGEDHFIGHNDFVMRIMLLEYPAHSADSIEEKEATNLESVFRFCNYLHGLAKALLKSEQKGGKGLDAFKTLFPINEDPDEMKKLLILSVYSLESEIKMLKLGSDKEFLLKGEIPINCLEYVLSALGCFLSSDEFQLMLNDIDFANKYLHNGKKETLDCLEIMKLYVNYRPKESLTKEKITHAFKELISSEEDPDKVIKPHFISILESGGDPLLESELITIVQTLKDTEDAVPSVDENAKVESFIHTSEPESANKDAPDDLVIPDIITEEIFFQDILCMEKAKEDLSSYILKRDDFKLKEKPPKLEDFLAVIEENNMWEDMESS</sequence>
<comment type="caution">
    <text evidence="6">The sequence shown here is derived from an EMBL/GenBank/DDBJ whole genome shotgun (WGS) entry which is preliminary data.</text>
</comment>
<keyword evidence="6" id="KW-0969">Cilium</keyword>
<dbReference type="InterPro" id="IPR050630">
    <property type="entry name" value="WD_repeat_EMAP"/>
</dbReference>
<evidence type="ECO:0000256" key="3">
    <source>
        <dbReference type="ARBA" id="ARBA00022737"/>
    </source>
</evidence>
<evidence type="ECO:0000256" key="2">
    <source>
        <dbReference type="ARBA" id="ARBA00022574"/>
    </source>
</evidence>
<reference evidence="6" key="2">
    <citation type="submission" date="2020-06" db="EMBL/GenBank/DDBJ databases">
        <authorList>
            <person name="Sheffer M."/>
        </authorList>
    </citation>
    <scope>NUCLEOTIDE SEQUENCE</scope>
</reference>
<keyword evidence="6" id="KW-0282">Flagellum</keyword>
<dbReference type="InterPro" id="IPR011047">
    <property type="entry name" value="Quinoprotein_ADH-like_sf"/>
</dbReference>
<dbReference type="InterPro" id="IPR015943">
    <property type="entry name" value="WD40/YVTN_repeat-like_dom_sf"/>
</dbReference>
<gene>
    <name evidence="6" type="ORF">HNY73_002584</name>
</gene>
<name>A0A8T0FTZ6_ARGBR</name>
<comment type="subcellular location">
    <subcellularLocation>
        <location evidence="1">Cell projection</location>
        <location evidence="1">Cilium</location>
    </subcellularLocation>
</comment>
<reference evidence="6" key="1">
    <citation type="journal article" date="2020" name="bioRxiv">
        <title>Chromosome-level reference genome of the European wasp spider Argiope bruennichi: a resource for studies on range expansion and evolutionary adaptation.</title>
        <authorList>
            <person name="Sheffer M.M."/>
            <person name="Hoppe A."/>
            <person name="Krehenwinkel H."/>
            <person name="Uhl G."/>
            <person name="Kuss A.W."/>
            <person name="Jensen L."/>
            <person name="Jensen C."/>
            <person name="Gillespie R.G."/>
            <person name="Hoff K.J."/>
            <person name="Prost S."/>
        </authorList>
    </citation>
    <scope>NUCLEOTIDE SEQUENCE</scope>
</reference>
<evidence type="ECO:0000313" key="6">
    <source>
        <dbReference type="EMBL" id="KAF8794617.1"/>
    </source>
</evidence>
<keyword evidence="4" id="KW-0966">Cell projection</keyword>